<keyword evidence="2" id="KW-0732">Signal</keyword>
<feature type="signal peptide" evidence="2">
    <location>
        <begin position="1"/>
        <end position="23"/>
    </location>
</feature>
<feature type="compositionally biased region" description="Polar residues" evidence="1">
    <location>
        <begin position="35"/>
        <end position="51"/>
    </location>
</feature>
<sequence>MKAKHLVASGAVLLCSMTGIAHSQPTQAVAPPTPSSAQQPILNTAPQTVDQSVGGASMYGTHDSGRGRNGSLCIVGLSCDIYKGN</sequence>
<dbReference type="EMBL" id="FRAB01000021">
    <property type="protein sequence ID" value="SHK40226.1"/>
    <property type="molecule type" value="Genomic_DNA"/>
</dbReference>
<proteinExistence type="predicted"/>
<organism evidence="3 4">
    <name type="scientific">Paraburkholderia terricola</name>
    <dbReference type="NCBI Taxonomy" id="169427"/>
    <lineage>
        <taxon>Bacteria</taxon>
        <taxon>Pseudomonadati</taxon>
        <taxon>Pseudomonadota</taxon>
        <taxon>Betaproteobacteria</taxon>
        <taxon>Burkholderiales</taxon>
        <taxon>Burkholderiaceae</taxon>
        <taxon>Paraburkholderia</taxon>
    </lineage>
</organism>
<dbReference type="Proteomes" id="UP000184395">
    <property type="component" value="Unassembled WGS sequence"/>
</dbReference>
<gene>
    <name evidence="3" type="ORF">SAMN05192548_102126</name>
</gene>
<dbReference type="STRING" id="169427.SAMN05192548_102126"/>
<dbReference type="OrthoDB" id="9103944at2"/>
<reference evidence="3 4" key="1">
    <citation type="submission" date="2016-11" db="EMBL/GenBank/DDBJ databases">
        <authorList>
            <person name="Jaros S."/>
            <person name="Januszkiewicz K."/>
            <person name="Wedrychowicz H."/>
        </authorList>
    </citation>
    <scope>NUCLEOTIDE SEQUENCE [LARGE SCALE GENOMIC DNA]</scope>
    <source>
        <strain evidence="3 4">LMG 20594</strain>
    </source>
</reference>
<feature type="chain" id="PRO_5009920797" evidence="2">
    <location>
        <begin position="24"/>
        <end position="85"/>
    </location>
</feature>
<evidence type="ECO:0000256" key="1">
    <source>
        <dbReference type="SAM" id="MobiDB-lite"/>
    </source>
</evidence>
<evidence type="ECO:0000313" key="3">
    <source>
        <dbReference type="EMBL" id="SHK40226.1"/>
    </source>
</evidence>
<feature type="region of interest" description="Disordered" evidence="1">
    <location>
        <begin position="24"/>
        <end position="70"/>
    </location>
</feature>
<dbReference type="AlphaFoldDB" id="A0A1M6S6A7"/>
<dbReference type="RefSeq" id="WP_073430243.1">
    <property type="nucleotide sequence ID" value="NZ_CADFGY010000021.1"/>
</dbReference>
<evidence type="ECO:0000256" key="2">
    <source>
        <dbReference type="SAM" id="SignalP"/>
    </source>
</evidence>
<evidence type="ECO:0000313" key="4">
    <source>
        <dbReference type="Proteomes" id="UP000184395"/>
    </source>
</evidence>
<protein>
    <submittedName>
        <fullName evidence="3">Uncharacterized protein</fullName>
    </submittedName>
</protein>
<accession>A0A1M6S6A7</accession>
<name>A0A1M6S6A7_9BURK</name>